<dbReference type="EMBL" id="GGEC01024017">
    <property type="protein sequence ID" value="MBX04501.1"/>
    <property type="molecule type" value="Transcribed_RNA"/>
</dbReference>
<reference evidence="1" key="1">
    <citation type="submission" date="2018-02" db="EMBL/GenBank/DDBJ databases">
        <title>Rhizophora mucronata_Transcriptome.</title>
        <authorList>
            <person name="Meera S.P."/>
            <person name="Sreeshan A."/>
            <person name="Augustine A."/>
        </authorList>
    </citation>
    <scope>NUCLEOTIDE SEQUENCE</scope>
    <source>
        <tissue evidence="1">Leaf</tissue>
    </source>
</reference>
<evidence type="ECO:0000313" key="1">
    <source>
        <dbReference type="EMBL" id="MBX04501.1"/>
    </source>
</evidence>
<accession>A0A2P2KFM9</accession>
<dbReference type="AlphaFoldDB" id="A0A2P2KFM9"/>
<protein>
    <submittedName>
        <fullName evidence="1">Uncharacterized protein MANES_01G262900</fullName>
    </submittedName>
</protein>
<proteinExistence type="predicted"/>
<organism evidence="1">
    <name type="scientific">Rhizophora mucronata</name>
    <name type="common">Asiatic mangrove</name>
    <dbReference type="NCBI Taxonomy" id="61149"/>
    <lineage>
        <taxon>Eukaryota</taxon>
        <taxon>Viridiplantae</taxon>
        <taxon>Streptophyta</taxon>
        <taxon>Embryophyta</taxon>
        <taxon>Tracheophyta</taxon>
        <taxon>Spermatophyta</taxon>
        <taxon>Magnoliopsida</taxon>
        <taxon>eudicotyledons</taxon>
        <taxon>Gunneridae</taxon>
        <taxon>Pentapetalae</taxon>
        <taxon>rosids</taxon>
        <taxon>fabids</taxon>
        <taxon>Malpighiales</taxon>
        <taxon>Rhizophoraceae</taxon>
        <taxon>Rhizophora</taxon>
    </lineage>
</organism>
<sequence length="236" mass="26952">MQVHYPTEAIHNIPFSDSKMQLLEAQKADMRCLLPKSLLDYGFFPLRSSKNDSNDKFKGDQTHNFSWSGQRKTPSYIHKLVFPDEFLAALRTIAMREDELFKVSSLLEELVGSLVERQPTDSEVRAAVWEACGDSGALQLLVDLLHMKMMDMEESSRTEGHDDELLVNVQDVEGLETHRRCENSLSNLEATGATQPTLMTRNQWSSMVYRQGQKELTRLFLREAEHCLQLSLSEGN</sequence>
<name>A0A2P2KFM9_RHIMU</name>